<dbReference type="PROSITE" id="PS51257">
    <property type="entry name" value="PROKAR_LIPOPROTEIN"/>
    <property type="match status" value="1"/>
</dbReference>
<name>A0A0R0DCQ3_9GAMM</name>
<keyword evidence="1" id="KW-0732">Signal</keyword>
<protein>
    <recommendedName>
        <fullName evidence="4">Lipoprotein</fullName>
    </recommendedName>
</protein>
<dbReference type="AlphaFoldDB" id="A0A0R0DCQ3"/>
<organism evidence="2 3">
    <name type="scientific">Stenotrophomonas chelatiphaga</name>
    <dbReference type="NCBI Taxonomy" id="517011"/>
    <lineage>
        <taxon>Bacteria</taxon>
        <taxon>Pseudomonadati</taxon>
        <taxon>Pseudomonadota</taxon>
        <taxon>Gammaproteobacteria</taxon>
        <taxon>Lysobacterales</taxon>
        <taxon>Lysobacteraceae</taxon>
        <taxon>Stenotrophomonas</taxon>
    </lineage>
</organism>
<feature type="signal peptide" evidence="1">
    <location>
        <begin position="1"/>
        <end position="26"/>
    </location>
</feature>
<proteinExistence type="predicted"/>
<dbReference type="RefSeq" id="WP_057507717.1">
    <property type="nucleotide sequence ID" value="NZ_LDJK01000017.1"/>
</dbReference>
<keyword evidence="3" id="KW-1185">Reference proteome</keyword>
<comment type="caution">
    <text evidence="2">The sequence shown here is derived from an EMBL/GenBank/DDBJ whole genome shotgun (WGS) entry which is preliminary data.</text>
</comment>
<dbReference type="Proteomes" id="UP000051386">
    <property type="component" value="Unassembled WGS sequence"/>
</dbReference>
<evidence type="ECO:0008006" key="4">
    <source>
        <dbReference type="Google" id="ProtNLM"/>
    </source>
</evidence>
<sequence length="322" mass="34206">MSKTKRRALRHAGGWACAAMLLLAMAACQRDVVDPAAPPAEPVAAVQAMARAIADNDLVAYARLSVPPAQYAALEQAWSQGHSRWPLTELPLHDQLLPMLQALSADDGSQRLQRSFDRQLAGQTTAVRQAAQSMGLFGVQYLRHETSFTSSQQAHYVQVVETLAAWAADAPISDRARARASIAALTRAASATGLSTDDQLQQAGLAASLQRLGPFIATLKAVLASYGLDLDASMRGIVGDILSQQGDNALVRLQYPLAGQTISLQIPLTRREGHWYLTRTLADTDALLRNASAARAKAEAESAALIAPAAETGDDAKPPATP</sequence>
<accession>A0A0R0DCQ3</accession>
<dbReference type="EMBL" id="LDJK01000017">
    <property type="protein sequence ID" value="KRG75027.1"/>
    <property type="molecule type" value="Genomic_DNA"/>
</dbReference>
<dbReference type="PATRIC" id="fig|517011.3.peg.635"/>
<evidence type="ECO:0000256" key="1">
    <source>
        <dbReference type="SAM" id="SignalP"/>
    </source>
</evidence>
<gene>
    <name evidence="2" type="ORF">ABB28_05745</name>
</gene>
<evidence type="ECO:0000313" key="2">
    <source>
        <dbReference type="EMBL" id="KRG75027.1"/>
    </source>
</evidence>
<feature type="chain" id="PRO_5006395477" description="Lipoprotein" evidence="1">
    <location>
        <begin position="27"/>
        <end position="322"/>
    </location>
</feature>
<evidence type="ECO:0000313" key="3">
    <source>
        <dbReference type="Proteomes" id="UP000051386"/>
    </source>
</evidence>
<reference evidence="2 3" key="1">
    <citation type="submission" date="2015-05" db="EMBL/GenBank/DDBJ databases">
        <title>Genome sequencing and analysis of members of genus Stenotrophomonas.</title>
        <authorList>
            <person name="Patil P.P."/>
            <person name="Midha S."/>
            <person name="Patil P.B."/>
        </authorList>
    </citation>
    <scope>NUCLEOTIDE SEQUENCE [LARGE SCALE GENOMIC DNA]</scope>
    <source>
        <strain evidence="2 3">DSM 21508</strain>
    </source>
</reference>